<reference evidence="3" key="1">
    <citation type="submission" date="2022-10" db="EMBL/GenBank/DDBJ databases">
        <title>Genome assembly of Pristionchus species.</title>
        <authorList>
            <person name="Yoshida K."/>
            <person name="Sommer R.J."/>
        </authorList>
    </citation>
    <scope>NUCLEOTIDE SEQUENCE [LARGE SCALE GENOMIC DNA]</scope>
    <source>
        <strain evidence="3">RS5460</strain>
    </source>
</reference>
<feature type="non-terminal residue" evidence="2">
    <location>
        <position position="131"/>
    </location>
</feature>
<accession>A0AAN4ZGE6</accession>
<comment type="caution">
    <text evidence="2">The sequence shown here is derived from an EMBL/GenBank/DDBJ whole genome shotgun (WGS) entry which is preliminary data.</text>
</comment>
<dbReference type="Proteomes" id="UP001328107">
    <property type="component" value="Unassembled WGS sequence"/>
</dbReference>
<keyword evidence="1" id="KW-0732">Signal</keyword>
<evidence type="ECO:0000313" key="2">
    <source>
        <dbReference type="EMBL" id="GMR38038.1"/>
    </source>
</evidence>
<feature type="chain" id="PRO_5042905588" evidence="1">
    <location>
        <begin position="18"/>
        <end position="131"/>
    </location>
</feature>
<name>A0AAN4ZGE6_9BILA</name>
<sequence>MIRFLASLLVITHLALSQGTQTCASYDRTKASLIGNVTCNAMGNLVARCAIGPIRIRVSGTNYNFDHVTCIEGEWFGTNCGGLAIFLSSDLPESTCPDVDYPEQPADGSECTIRPIGVPAIYDEYFAAFPK</sequence>
<feature type="signal peptide" evidence="1">
    <location>
        <begin position="1"/>
        <end position="17"/>
    </location>
</feature>
<dbReference type="AlphaFoldDB" id="A0AAN4ZGE6"/>
<evidence type="ECO:0000313" key="3">
    <source>
        <dbReference type="Proteomes" id="UP001328107"/>
    </source>
</evidence>
<keyword evidence="3" id="KW-1185">Reference proteome</keyword>
<gene>
    <name evidence="2" type="ORF">PMAYCL1PPCAC_08233</name>
</gene>
<organism evidence="2 3">
    <name type="scientific">Pristionchus mayeri</name>
    <dbReference type="NCBI Taxonomy" id="1317129"/>
    <lineage>
        <taxon>Eukaryota</taxon>
        <taxon>Metazoa</taxon>
        <taxon>Ecdysozoa</taxon>
        <taxon>Nematoda</taxon>
        <taxon>Chromadorea</taxon>
        <taxon>Rhabditida</taxon>
        <taxon>Rhabditina</taxon>
        <taxon>Diplogasteromorpha</taxon>
        <taxon>Diplogasteroidea</taxon>
        <taxon>Neodiplogasteridae</taxon>
        <taxon>Pristionchus</taxon>
    </lineage>
</organism>
<protein>
    <submittedName>
        <fullName evidence="2">Uncharacterized protein</fullName>
    </submittedName>
</protein>
<evidence type="ECO:0000256" key="1">
    <source>
        <dbReference type="SAM" id="SignalP"/>
    </source>
</evidence>
<proteinExistence type="predicted"/>
<dbReference type="EMBL" id="BTRK01000002">
    <property type="protein sequence ID" value="GMR38038.1"/>
    <property type="molecule type" value="Genomic_DNA"/>
</dbReference>